<gene>
    <name evidence="3" type="ordered locus">SRM_00322</name>
</gene>
<evidence type="ECO:0000313" key="4">
    <source>
        <dbReference type="Proteomes" id="UP000000933"/>
    </source>
</evidence>
<dbReference type="EMBL" id="FP565814">
    <property type="protein sequence ID" value="CBH23243.1"/>
    <property type="molecule type" value="Genomic_DNA"/>
</dbReference>
<evidence type="ECO:0000256" key="1">
    <source>
        <dbReference type="SAM" id="MobiDB-lite"/>
    </source>
</evidence>
<organism evidence="3 4">
    <name type="scientific">Salinibacter ruber (strain M8)</name>
    <dbReference type="NCBI Taxonomy" id="761659"/>
    <lineage>
        <taxon>Bacteria</taxon>
        <taxon>Pseudomonadati</taxon>
        <taxon>Rhodothermota</taxon>
        <taxon>Rhodothermia</taxon>
        <taxon>Rhodothermales</taxon>
        <taxon>Salinibacteraceae</taxon>
        <taxon>Salinibacter</taxon>
    </lineage>
</organism>
<feature type="region of interest" description="Disordered" evidence="1">
    <location>
        <begin position="1"/>
        <end position="20"/>
    </location>
</feature>
<keyword evidence="2" id="KW-0472">Membrane</keyword>
<dbReference type="Pfam" id="PF12412">
    <property type="entry name" value="DUF3667"/>
    <property type="match status" value="1"/>
</dbReference>
<evidence type="ECO:0000313" key="3">
    <source>
        <dbReference type="EMBL" id="CBH23243.1"/>
    </source>
</evidence>
<dbReference type="Proteomes" id="UP000000933">
    <property type="component" value="Chromosome"/>
</dbReference>
<evidence type="ECO:0000256" key="2">
    <source>
        <dbReference type="SAM" id="Phobius"/>
    </source>
</evidence>
<dbReference type="HOGENOM" id="CLU_811088_0_0_10"/>
<name>D5H5D8_SALRM</name>
<proteinExistence type="predicted"/>
<feature type="transmembrane region" description="Helical" evidence="2">
    <location>
        <begin position="220"/>
        <end position="240"/>
    </location>
</feature>
<dbReference type="InterPro" id="IPR022134">
    <property type="entry name" value="DUF3667"/>
</dbReference>
<sequence>MLSGSARLPGWGHTSGGTAAPLAAKATCTTESNRVFRLLASSPMSSGPSEQHRQEESASEKRASGAHETATEGLTRATECPSCGTPFASDYCPSCGQAADPPISATAVVGGFFRELFDIENGFWPTLVGLTLRPGNTLRRYLEGARAGLASPGRYLLASVIIGIGINRFLAWTGMGKDPFDVGASSGTTGEGGPADGGDLLVEALFTAIGQWEQFFGAQIRTLSALLMAVLLGALLFRLFGERLSRAGEALTLGAFLSGHLELLNQGAKLLCSPAVFLWTGQPLKTPSFLLTVVIQVGFVGFTAHRCFGPGWRPGLKGAFAAGWALIEGMAISWIFLMGHAGWLALTRPERFGAPEGAPAVAVALFAGMGILSAVPLLLHAGAEAYYRLR</sequence>
<accession>D5H5D8</accession>
<keyword evidence="2" id="KW-0812">Transmembrane</keyword>
<feature type="compositionally biased region" description="Basic and acidic residues" evidence="1">
    <location>
        <begin position="50"/>
        <end position="65"/>
    </location>
</feature>
<feature type="transmembrane region" description="Helical" evidence="2">
    <location>
        <begin position="320"/>
        <end position="346"/>
    </location>
</feature>
<feature type="region of interest" description="Disordered" evidence="1">
    <location>
        <begin position="41"/>
        <end position="75"/>
    </location>
</feature>
<feature type="transmembrane region" description="Helical" evidence="2">
    <location>
        <begin position="358"/>
        <end position="381"/>
    </location>
</feature>
<evidence type="ECO:0008006" key="5">
    <source>
        <dbReference type="Google" id="ProtNLM"/>
    </source>
</evidence>
<dbReference type="KEGG" id="srm:SRM_00322"/>
<dbReference type="AlphaFoldDB" id="D5H5D8"/>
<reference evidence="3 4" key="1">
    <citation type="journal article" date="2010" name="ISME J.">
        <title>Fine-scale evolution: genomic, phenotypic and ecological differentiation in two coexisting Salinibacter ruber strains.</title>
        <authorList>
            <person name="Pena A."/>
            <person name="Teeling H."/>
            <person name="Huerta-Cepas J."/>
            <person name="Santos F."/>
            <person name="Yarza P."/>
            <person name="Brito-Echeverria J."/>
            <person name="Lucio M."/>
            <person name="Schmitt-Kopplin P."/>
            <person name="Meseguer I."/>
            <person name="Schenowitz C."/>
            <person name="Dossat C."/>
            <person name="Barbe V."/>
            <person name="Dopazo J."/>
            <person name="Rossello-Mora R."/>
            <person name="Schuler M."/>
            <person name="Glockner F.O."/>
            <person name="Amann R."/>
            <person name="Gabaldon T."/>
            <person name="Anton J."/>
        </authorList>
    </citation>
    <scope>NUCLEOTIDE SEQUENCE [LARGE SCALE GENOMIC DNA]</scope>
    <source>
        <strain evidence="3 4">M8</strain>
    </source>
</reference>
<reference evidence="4" key="2">
    <citation type="submission" date="2010-04" db="EMBL/GenBank/DDBJ databases">
        <title>Genome sequence of Salinibacter ruber M8.</title>
        <authorList>
            <consortium name="Genoscope"/>
        </authorList>
    </citation>
    <scope>NUCLEOTIDE SEQUENCE [LARGE SCALE GENOMIC DNA]</scope>
    <source>
        <strain evidence="4">M8</strain>
    </source>
</reference>
<keyword evidence="2" id="KW-1133">Transmembrane helix</keyword>
<protein>
    <recommendedName>
        <fullName evidence="5">DUF3667 domain-containing protein</fullName>
    </recommendedName>
</protein>